<name>A0A803Q9D5_CANSA</name>
<organism evidence="1 2">
    <name type="scientific">Cannabis sativa</name>
    <name type="common">Hemp</name>
    <name type="synonym">Marijuana</name>
    <dbReference type="NCBI Taxonomy" id="3483"/>
    <lineage>
        <taxon>Eukaryota</taxon>
        <taxon>Viridiplantae</taxon>
        <taxon>Streptophyta</taxon>
        <taxon>Embryophyta</taxon>
        <taxon>Tracheophyta</taxon>
        <taxon>Spermatophyta</taxon>
        <taxon>Magnoliopsida</taxon>
        <taxon>eudicotyledons</taxon>
        <taxon>Gunneridae</taxon>
        <taxon>Pentapetalae</taxon>
        <taxon>rosids</taxon>
        <taxon>fabids</taxon>
        <taxon>Rosales</taxon>
        <taxon>Cannabaceae</taxon>
        <taxon>Cannabis</taxon>
    </lineage>
</organism>
<keyword evidence="2" id="KW-1185">Reference proteome</keyword>
<protein>
    <submittedName>
        <fullName evidence="1">Uncharacterized protein</fullName>
    </submittedName>
</protein>
<proteinExistence type="predicted"/>
<dbReference type="AlphaFoldDB" id="A0A803Q9D5"/>
<dbReference type="EMBL" id="UZAU01000715">
    <property type="status" value="NOT_ANNOTATED_CDS"/>
    <property type="molecule type" value="Genomic_DNA"/>
</dbReference>
<evidence type="ECO:0000313" key="1">
    <source>
        <dbReference type="EnsemblPlants" id="cds.evm.model.08.1656"/>
    </source>
</evidence>
<reference evidence="1" key="2">
    <citation type="submission" date="2021-03" db="UniProtKB">
        <authorList>
            <consortium name="EnsemblPlants"/>
        </authorList>
    </citation>
    <scope>IDENTIFICATION</scope>
</reference>
<evidence type="ECO:0000313" key="2">
    <source>
        <dbReference type="Proteomes" id="UP000596661"/>
    </source>
</evidence>
<dbReference type="Gramene" id="evm.model.08.1656">
    <property type="protein sequence ID" value="cds.evm.model.08.1656"/>
    <property type="gene ID" value="evm.TU.08.1656"/>
</dbReference>
<dbReference type="Proteomes" id="UP000596661">
    <property type="component" value="Chromosome 8"/>
</dbReference>
<accession>A0A803Q9D5</accession>
<dbReference type="EnsemblPlants" id="evm.model.08.1656">
    <property type="protein sequence ID" value="cds.evm.model.08.1656"/>
    <property type="gene ID" value="evm.TU.08.1656"/>
</dbReference>
<reference evidence="1" key="1">
    <citation type="submission" date="2018-11" db="EMBL/GenBank/DDBJ databases">
        <authorList>
            <person name="Grassa J C."/>
        </authorList>
    </citation>
    <scope>NUCLEOTIDE SEQUENCE [LARGE SCALE GENOMIC DNA]</scope>
</reference>
<sequence length="137" mass="14841">MSEVVVPAVMYVVVVAAEMSVPPSSIDMGKLAEPAVMTKVVVMIQPYQSNLERKQKDAAAKFLHTCMDTVVHTCKGKVVEGVMVVEKAARVVVVDAEAVMSKIYACQMMSLNAENVQGNLDPCVSETVEALEWSTYS</sequence>